<dbReference type="InterPro" id="IPR011009">
    <property type="entry name" value="Kinase-like_dom_sf"/>
</dbReference>
<dbReference type="OrthoDB" id="5492697at2"/>
<name>A0A1B1AQM4_9ACTN</name>
<accession>A0A1B1AQM4</accession>
<dbReference type="PROSITE" id="PS00108">
    <property type="entry name" value="PROTEIN_KINASE_ST"/>
    <property type="match status" value="1"/>
</dbReference>
<dbReference type="Proteomes" id="UP000092659">
    <property type="component" value="Chromosome"/>
</dbReference>
<evidence type="ECO:0000313" key="11">
    <source>
        <dbReference type="Proteomes" id="UP001519309"/>
    </source>
</evidence>
<dbReference type="InterPro" id="IPR008271">
    <property type="entry name" value="Ser/Thr_kinase_AS"/>
</dbReference>
<dbReference type="KEGG" id="sgs:AVL59_04110"/>
<organism evidence="8 10">
    <name type="scientific">Streptomyces griseochromogenes</name>
    <dbReference type="NCBI Taxonomy" id="68214"/>
    <lineage>
        <taxon>Bacteria</taxon>
        <taxon>Bacillati</taxon>
        <taxon>Actinomycetota</taxon>
        <taxon>Actinomycetes</taxon>
        <taxon>Kitasatosporales</taxon>
        <taxon>Streptomycetaceae</taxon>
        <taxon>Streptomyces</taxon>
    </lineage>
</organism>
<dbReference type="SMART" id="SM00220">
    <property type="entry name" value="S_TKc"/>
    <property type="match status" value="1"/>
</dbReference>
<keyword evidence="4" id="KW-0418">Kinase</keyword>
<evidence type="ECO:0000256" key="3">
    <source>
        <dbReference type="ARBA" id="ARBA00022741"/>
    </source>
</evidence>
<sequence length="949" mass="101475">MRLPEPLSSYDVLEQIGSGGEAVVYRARDRSGREWALKIYHQEGAADQRVWNRLRLLTHRALMQIEHTGHLEDGRDYEVMPYFPGHSLHGQGPMPQGELLAVVCELIGGINQLHIADIVHRDLKPSNILYDRAVRAVKIADFGISRAPRQQTRVACTVGYAPPEAYDQLITPAWDWWSLGTIVYELATGAVLFAGRSSAQIEALVRKGEVTHLDKLPPRWRTLCTGLLVADPERRWGSGEALAWLHGEDVPVVGAAGTTLPVTVRDPVPVKPAAGPQQPKAGPAEQPEAKGFEYDGEYYRSAQGLAAALTKRPKRAAEIFFGPPGAGADHDAQLRALGTWAGKNGKKLPPHIISGSQEPIVRLNHLLYWLDPMSPPVLDAGPLRPATLVRLCVLAGEAVATPSDRRAMAVIRSGDLLAHWGHCPGFEGLKKVHRAWRSGLAEWERAVADQGPHVQRLLEPARPVVDALMLLALLPYPGAEGALWRRAHAQSAPAGTVVDWYDALVQRFGGSGTPMGMVVRAVCGPAALTAAHESVVAKQKAKKAAATKPKSNTQPKAQPEEQQPKAPPKAQPKAQAQPASSSVLDFHGQHRKGAALAQALRTHKAEAMSVFLEASGAPRAGELAAWLRTLKETPTGRVDSLDTLLQQRLAGGASTDVKLLYLLRWLQPGGAAPYGGRDITMQRVVDACVTVLGKPPGTSAHTFVRTLAAPHALDALGGFSALAELGPAGKRLVEFQRTVWRSLGRHGVAPAERIDRILAAGLLLGLGSDLARKRLIEAAETAVAKQGPQSAWFEPVLVELGGHGSRQGAAVEAALLPLARQHAIAEATAANAAKKAKKAQAAKTAKAAKTAQTSKTAQAAKTTKTAKNATQPKPTQPKPSQPKPPQAKAKKAQPAGSPQQKAKKTPAKKAQTAGNAQKKPQNNVVQQAQTASGSKLTERIRAWLSSRGL</sequence>
<evidence type="ECO:0000313" key="10">
    <source>
        <dbReference type="Proteomes" id="UP000092659"/>
    </source>
</evidence>
<dbReference type="SUPFAM" id="SSF56112">
    <property type="entry name" value="Protein kinase-like (PK-like)"/>
    <property type="match status" value="1"/>
</dbReference>
<reference evidence="9 11" key="2">
    <citation type="submission" date="2021-03" db="EMBL/GenBank/DDBJ databases">
        <title>Genomic Encyclopedia of Type Strains, Phase IV (KMG-IV): sequencing the most valuable type-strain genomes for metagenomic binning, comparative biology and taxonomic classification.</title>
        <authorList>
            <person name="Goeker M."/>
        </authorList>
    </citation>
    <scope>NUCLEOTIDE SEQUENCE [LARGE SCALE GENOMIC DNA]</scope>
    <source>
        <strain evidence="9 11">DSM 40499</strain>
    </source>
</reference>
<dbReference type="EMBL" id="CP016279">
    <property type="protein sequence ID" value="ANP48864.1"/>
    <property type="molecule type" value="Genomic_DNA"/>
</dbReference>
<dbReference type="PANTHER" id="PTHR24350">
    <property type="entry name" value="SERINE/THREONINE-PROTEIN KINASE IAL-RELATED"/>
    <property type="match status" value="1"/>
</dbReference>
<dbReference type="InterPro" id="IPR000719">
    <property type="entry name" value="Prot_kinase_dom"/>
</dbReference>
<feature type="region of interest" description="Disordered" evidence="6">
    <location>
        <begin position="267"/>
        <end position="288"/>
    </location>
</feature>
<evidence type="ECO:0000313" key="9">
    <source>
        <dbReference type="EMBL" id="MBP2049649.1"/>
    </source>
</evidence>
<evidence type="ECO:0000256" key="4">
    <source>
        <dbReference type="ARBA" id="ARBA00022777"/>
    </source>
</evidence>
<gene>
    <name evidence="8" type="ORF">AVL59_04110</name>
    <name evidence="9" type="ORF">J2Z21_002580</name>
</gene>
<proteinExistence type="predicted"/>
<dbReference type="CDD" id="cd14014">
    <property type="entry name" value="STKc_PknB_like"/>
    <property type="match status" value="1"/>
</dbReference>
<evidence type="ECO:0000256" key="1">
    <source>
        <dbReference type="ARBA" id="ARBA00022527"/>
    </source>
</evidence>
<feature type="domain" description="Protein kinase" evidence="7">
    <location>
        <begin position="10"/>
        <end position="253"/>
    </location>
</feature>
<dbReference type="InterPro" id="IPR030616">
    <property type="entry name" value="Aur-like"/>
</dbReference>
<protein>
    <submittedName>
        <fullName evidence="9">Outer membrane biosynthesis protein TonB</fullName>
    </submittedName>
</protein>
<evidence type="ECO:0000256" key="2">
    <source>
        <dbReference type="ARBA" id="ARBA00022679"/>
    </source>
</evidence>
<keyword evidence="3" id="KW-0547">Nucleotide-binding</keyword>
<feature type="compositionally biased region" description="Polar residues" evidence="6">
    <location>
        <begin position="914"/>
        <end position="935"/>
    </location>
</feature>
<dbReference type="Proteomes" id="UP001519309">
    <property type="component" value="Unassembled WGS sequence"/>
</dbReference>
<feature type="compositionally biased region" description="Low complexity" evidence="6">
    <location>
        <begin position="546"/>
        <end position="557"/>
    </location>
</feature>
<reference evidence="8 10" key="1">
    <citation type="submission" date="2016-06" db="EMBL/GenBank/DDBJ databases">
        <title>Complete genome sequence of Streptomyces griseochromogenes ATCC 14511, the Blasticidin S producer.</title>
        <authorList>
            <person name="Wu L."/>
        </authorList>
    </citation>
    <scope>NUCLEOTIDE SEQUENCE [LARGE SCALE GENOMIC DNA]</scope>
    <source>
        <strain evidence="8 10">ATCC 14511</strain>
    </source>
</reference>
<feature type="region of interest" description="Disordered" evidence="6">
    <location>
        <begin position="847"/>
        <end position="935"/>
    </location>
</feature>
<dbReference type="EMBL" id="JAGGLP010000004">
    <property type="protein sequence ID" value="MBP2049649.1"/>
    <property type="molecule type" value="Genomic_DNA"/>
</dbReference>
<keyword evidence="2" id="KW-0808">Transferase</keyword>
<evidence type="ECO:0000313" key="8">
    <source>
        <dbReference type="EMBL" id="ANP48864.1"/>
    </source>
</evidence>
<dbReference type="Pfam" id="PF00069">
    <property type="entry name" value="Pkinase"/>
    <property type="match status" value="1"/>
</dbReference>
<dbReference type="GO" id="GO:0005524">
    <property type="term" value="F:ATP binding"/>
    <property type="evidence" value="ECO:0007669"/>
    <property type="project" value="UniProtKB-KW"/>
</dbReference>
<keyword evidence="1" id="KW-0723">Serine/threonine-protein kinase</keyword>
<feature type="compositionally biased region" description="Low complexity" evidence="6">
    <location>
        <begin position="271"/>
        <end position="286"/>
    </location>
</feature>
<dbReference type="GO" id="GO:0004674">
    <property type="term" value="F:protein serine/threonine kinase activity"/>
    <property type="evidence" value="ECO:0007669"/>
    <property type="project" value="UniProtKB-KW"/>
</dbReference>
<feature type="compositionally biased region" description="Pro residues" evidence="6">
    <location>
        <begin position="874"/>
        <end position="885"/>
    </location>
</feature>
<dbReference type="AlphaFoldDB" id="A0A1B1AQM4"/>
<keyword evidence="11" id="KW-1185">Reference proteome</keyword>
<evidence type="ECO:0000256" key="6">
    <source>
        <dbReference type="SAM" id="MobiDB-lite"/>
    </source>
</evidence>
<keyword evidence="5" id="KW-0067">ATP-binding</keyword>
<evidence type="ECO:0000256" key="5">
    <source>
        <dbReference type="ARBA" id="ARBA00022840"/>
    </source>
</evidence>
<dbReference type="RefSeq" id="WP_067299836.1">
    <property type="nucleotide sequence ID" value="NZ_CP016279.1"/>
</dbReference>
<feature type="region of interest" description="Disordered" evidence="6">
    <location>
        <begin position="539"/>
        <end position="585"/>
    </location>
</feature>
<evidence type="ECO:0000259" key="7">
    <source>
        <dbReference type="PROSITE" id="PS50011"/>
    </source>
</evidence>
<dbReference type="STRING" id="68214.AVL59_04110"/>
<feature type="compositionally biased region" description="Low complexity" evidence="6">
    <location>
        <begin position="847"/>
        <end position="873"/>
    </location>
</feature>
<dbReference type="PROSITE" id="PS50011">
    <property type="entry name" value="PROTEIN_KINASE_DOM"/>
    <property type="match status" value="1"/>
</dbReference>
<dbReference type="Gene3D" id="1.10.510.10">
    <property type="entry name" value="Transferase(Phosphotransferase) domain 1"/>
    <property type="match status" value="1"/>
</dbReference>